<keyword evidence="2" id="KW-1185">Reference proteome</keyword>
<comment type="caution">
    <text evidence="1">The sequence shown here is derived from an EMBL/GenBank/DDBJ whole genome shotgun (WGS) entry which is preliminary data.</text>
</comment>
<dbReference type="RefSeq" id="WP_343889761.1">
    <property type="nucleotide sequence ID" value="NZ_BAAAEH010000023.1"/>
</dbReference>
<gene>
    <name evidence="1" type="ORF">ABC974_22790</name>
</gene>
<protein>
    <recommendedName>
        <fullName evidence="3">TonB C-terminal domain-containing protein</fullName>
    </recommendedName>
</protein>
<reference evidence="1 2" key="1">
    <citation type="submission" date="2024-05" db="EMBL/GenBank/DDBJ databases">
        <authorList>
            <person name="Liu Q."/>
            <person name="Xin Y.-H."/>
        </authorList>
    </citation>
    <scope>NUCLEOTIDE SEQUENCE [LARGE SCALE GENOMIC DNA]</scope>
    <source>
        <strain evidence="1 2">CGMCC 1.10181</strain>
    </source>
</reference>
<dbReference type="EMBL" id="JBDIME010000029">
    <property type="protein sequence ID" value="MEN2792475.1"/>
    <property type="molecule type" value="Genomic_DNA"/>
</dbReference>
<evidence type="ECO:0008006" key="3">
    <source>
        <dbReference type="Google" id="ProtNLM"/>
    </source>
</evidence>
<sequence>MLAFLLLQAAAPVPTDWSALAPLPYMTTPRMTPPLARFVADEIAAGRCTLPKPADGHYVVKVDVATLVSADGMVRRAVPHAIDCPTVEQYSVGLVLKFARANLQPRAGTADIWYRATIVFDWTG</sequence>
<evidence type="ECO:0000313" key="2">
    <source>
        <dbReference type="Proteomes" id="UP001419910"/>
    </source>
</evidence>
<evidence type="ECO:0000313" key="1">
    <source>
        <dbReference type="EMBL" id="MEN2792475.1"/>
    </source>
</evidence>
<dbReference type="Proteomes" id="UP001419910">
    <property type="component" value="Unassembled WGS sequence"/>
</dbReference>
<proteinExistence type="predicted"/>
<name>A0ABU9Y9J5_9SPHN</name>
<accession>A0ABU9Y9J5</accession>
<organism evidence="1 2">
    <name type="scientific">Sphingomonas oligophenolica</name>
    <dbReference type="NCBI Taxonomy" id="301154"/>
    <lineage>
        <taxon>Bacteria</taxon>
        <taxon>Pseudomonadati</taxon>
        <taxon>Pseudomonadota</taxon>
        <taxon>Alphaproteobacteria</taxon>
        <taxon>Sphingomonadales</taxon>
        <taxon>Sphingomonadaceae</taxon>
        <taxon>Sphingomonas</taxon>
    </lineage>
</organism>